<dbReference type="AlphaFoldDB" id="A0A2X0KDC6"/>
<name>A0A2X0KDC6_9ACTN</name>
<keyword evidence="3" id="KW-1185">Reference proteome</keyword>
<proteinExistence type="predicted"/>
<dbReference type="EMBL" id="QKYN01000047">
    <property type="protein sequence ID" value="RAG85199.1"/>
    <property type="molecule type" value="Genomic_DNA"/>
</dbReference>
<reference evidence="2 3" key="1">
    <citation type="submission" date="2018-06" db="EMBL/GenBank/DDBJ databases">
        <title>Streptacidiphilus pinicola sp. nov., isolated from pine grove soil.</title>
        <authorList>
            <person name="Roh S.G."/>
            <person name="Park S."/>
            <person name="Kim M.-K."/>
            <person name="Yun B.-R."/>
            <person name="Park J."/>
            <person name="Kim M.J."/>
            <person name="Kim Y.S."/>
            <person name="Kim S.B."/>
        </authorList>
    </citation>
    <scope>NUCLEOTIDE SEQUENCE [LARGE SCALE GENOMIC DNA]</scope>
    <source>
        <strain evidence="2 3">MMS16-CNU450</strain>
    </source>
</reference>
<dbReference type="Proteomes" id="UP000248889">
    <property type="component" value="Unassembled WGS sequence"/>
</dbReference>
<feature type="compositionally biased region" description="Low complexity" evidence="1">
    <location>
        <begin position="59"/>
        <end position="82"/>
    </location>
</feature>
<comment type="caution">
    <text evidence="2">The sequence shown here is derived from an EMBL/GenBank/DDBJ whole genome shotgun (WGS) entry which is preliminary data.</text>
</comment>
<evidence type="ECO:0000256" key="1">
    <source>
        <dbReference type="SAM" id="MobiDB-lite"/>
    </source>
</evidence>
<gene>
    <name evidence="2" type="ORF">DN069_12940</name>
</gene>
<feature type="compositionally biased region" description="Polar residues" evidence="1">
    <location>
        <begin position="38"/>
        <end position="54"/>
    </location>
</feature>
<organism evidence="2 3">
    <name type="scientific">Streptacidiphilus pinicola</name>
    <dbReference type="NCBI Taxonomy" id="2219663"/>
    <lineage>
        <taxon>Bacteria</taxon>
        <taxon>Bacillati</taxon>
        <taxon>Actinomycetota</taxon>
        <taxon>Actinomycetes</taxon>
        <taxon>Kitasatosporales</taxon>
        <taxon>Streptomycetaceae</taxon>
        <taxon>Streptacidiphilus</taxon>
    </lineage>
</organism>
<evidence type="ECO:0000313" key="2">
    <source>
        <dbReference type="EMBL" id="RAG85199.1"/>
    </source>
</evidence>
<sequence length="193" mass="18991">MVALAAVGTLAAVTACSSGVTSQSVNPTRTVTATVTHQAAPTPTSGPTHTSIPPSSAHAVEPTATVTTVPPRATPTSRGGSSAATTTVVIYGCDGRPVGQPATFILFCGDAGAALQSLAWTGWGGPSATAAGWLRQNTCVPNCAAGGSVSYPATVTVSGLTGGRYTSMHVNAPSAPTPSSDFKLGLNGPVISR</sequence>
<protein>
    <submittedName>
        <fullName evidence="2">Uncharacterized protein</fullName>
    </submittedName>
</protein>
<evidence type="ECO:0000313" key="3">
    <source>
        <dbReference type="Proteomes" id="UP000248889"/>
    </source>
</evidence>
<accession>A0A2X0KDC6</accession>
<feature type="region of interest" description="Disordered" evidence="1">
    <location>
        <begin position="38"/>
        <end position="82"/>
    </location>
</feature>